<accession>A0A1B4LEM9</accession>
<dbReference type="AlphaFoldDB" id="A0A1B4LEM9"/>
<sequence>MFKCHVTVVDLDFATIDNDFDAFRLVDGALVGAIKALLGFHMLNPFHVWVDKASIPSNRART</sequence>
<dbReference type="EMBL" id="CP013420">
    <property type="protein sequence ID" value="AOJ75590.1"/>
    <property type="molecule type" value="Genomic_DNA"/>
</dbReference>
<evidence type="ECO:0000313" key="2">
    <source>
        <dbReference type="Proteomes" id="UP000243680"/>
    </source>
</evidence>
<proteinExistence type="predicted"/>
<dbReference type="Proteomes" id="UP000243680">
    <property type="component" value="Chromosome 1"/>
</dbReference>
<gene>
    <name evidence="1" type="ORF">WJ35_11340</name>
</gene>
<reference evidence="1 2" key="1">
    <citation type="submission" date="2015-12" db="EMBL/GenBank/DDBJ databases">
        <title>Diversity of Burkholderia near neighbor genomes.</title>
        <authorList>
            <person name="Sahl J."/>
            <person name="Wagner D."/>
            <person name="Keim P."/>
        </authorList>
    </citation>
    <scope>NUCLEOTIDE SEQUENCE [LARGE SCALE GENOMIC DNA]</scope>
    <source>
        <strain evidence="1 2">MSMB0783</strain>
    </source>
</reference>
<evidence type="ECO:0000313" key="1">
    <source>
        <dbReference type="EMBL" id="AOJ75590.1"/>
    </source>
</evidence>
<organism evidence="1 2">
    <name type="scientific">Burkholderia ubonensis</name>
    <dbReference type="NCBI Taxonomy" id="101571"/>
    <lineage>
        <taxon>Bacteria</taxon>
        <taxon>Pseudomonadati</taxon>
        <taxon>Pseudomonadota</taxon>
        <taxon>Betaproteobacteria</taxon>
        <taxon>Burkholderiales</taxon>
        <taxon>Burkholderiaceae</taxon>
        <taxon>Burkholderia</taxon>
        <taxon>Burkholderia cepacia complex</taxon>
    </lineage>
</organism>
<protein>
    <submittedName>
        <fullName evidence="1">Uncharacterized protein</fullName>
    </submittedName>
</protein>
<name>A0A1B4LEM9_9BURK</name>